<accession>A0AAN7TJD5</accession>
<evidence type="ECO:0000256" key="6">
    <source>
        <dbReference type="SAM" id="MobiDB-lite"/>
    </source>
</evidence>
<evidence type="ECO:0000256" key="5">
    <source>
        <dbReference type="PROSITE-ProRule" id="PRU00104"/>
    </source>
</evidence>
<dbReference type="SUPFAM" id="SSF56204">
    <property type="entry name" value="Hect, E3 ligase catalytic domain"/>
    <property type="match status" value="1"/>
</dbReference>
<feature type="compositionally biased region" description="Polar residues" evidence="6">
    <location>
        <begin position="15"/>
        <end position="41"/>
    </location>
</feature>
<dbReference type="GO" id="GO:0000209">
    <property type="term" value="P:protein polyubiquitination"/>
    <property type="evidence" value="ECO:0007669"/>
    <property type="project" value="InterPro"/>
</dbReference>
<dbReference type="PROSITE" id="PS50237">
    <property type="entry name" value="HECT"/>
    <property type="match status" value="1"/>
</dbReference>
<dbReference type="InterPro" id="IPR000569">
    <property type="entry name" value="HECT_dom"/>
</dbReference>
<dbReference type="Gene3D" id="3.30.2410.10">
    <property type="entry name" value="Hect, E3 ligase catalytic domain"/>
    <property type="match status" value="1"/>
</dbReference>
<evidence type="ECO:0000256" key="4">
    <source>
        <dbReference type="ARBA" id="ARBA00022786"/>
    </source>
</evidence>
<dbReference type="Gene3D" id="3.30.2160.10">
    <property type="entry name" value="Hect, E3 ligase catalytic domain"/>
    <property type="match status" value="1"/>
</dbReference>
<evidence type="ECO:0000256" key="2">
    <source>
        <dbReference type="ARBA" id="ARBA00012485"/>
    </source>
</evidence>
<dbReference type="EMBL" id="JAVRRL010000021">
    <property type="protein sequence ID" value="KAK5113784.1"/>
    <property type="molecule type" value="Genomic_DNA"/>
</dbReference>
<dbReference type="EC" id="2.3.2.26" evidence="2"/>
<reference evidence="8" key="1">
    <citation type="submission" date="2023-08" db="EMBL/GenBank/DDBJ databases">
        <title>Black Yeasts Isolated from many extreme environments.</title>
        <authorList>
            <person name="Coleine C."/>
            <person name="Stajich J.E."/>
            <person name="Selbmann L."/>
        </authorList>
    </citation>
    <scope>NUCLEOTIDE SEQUENCE</scope>
    <source>
        <strain evidence="8">CCFEE 5401</strain>
    </source>
</reference>
<dbReference type="PANTHER" id="PTHR45700">
    <property type="entry name" value="UBIQUITIN-PROTEIN LIGASE E3C"/>
    <property type="match status" value="1"/>
</dbReference>
<evidence type="ECO:0000256" key="3">
    <source>
        <dbReference type="ARBA" id="ARBA00022679"/>
    </source>
</evidence>
<keyword evidence="4 5" id="KW-0833">Ubl conjugation pathway</keyword>
<dbReference type="InterPro" id="IPR044611">
    <property type="entry name" value="E3A/B/C-like"/>
</dbReference>
<comment type="catalytic activity">
    <reaction evidence="1">
        <text>S-ubiquitinyl-[E2 ubiquitin-conjugating enzyme]-L-cysteine + [acceptor protein]-L-lysine = [E2 ubiquitin-conjugating enzyme]-L-cysteine + N(6)-ubiquitinyl-[acceptor protein]-L-lysine.</text>
        <dbReference type="EC" id="2.3.2.26"/>
    </reaction>
</comment>
<organism evidence="8 9">
    <name type="scientific">Meristemomyces frigidus</name>
    <dbReference type="NCBI Taxonomy" id="1508187"/>
    <lineage>
        <taxon>Eukaryota</taxon>
        <taxon>Fungi</taxon>
        <taxon>Dikarya</taxon>
        <taxon>Ascomycota</taxon>
        <taxon>Pezizomycotina</taxon>
        <taxon>Dothideomycetes</taxon>
        <taxon>Dothideomycetidae</taxon>
        <taxon>Mycosphaerellales</taxon>
        <taxon>Teratosphaeriaceae</taxon>
        <taxon>Meristemomyces</taxon>
    </lineage>
</organism>
<dbReference type="GO" id="GO:0006511">
    <property type="term" value="P:ubiquitin-dependent protein catabolic process"/>
    <property type="evidence" value="ECO:0007669"/>
    <property type="project" value="TreeGrafter"/>
</dbReference>
<dbReference type="Pfam" id="PF00632">
    <property type="entry name" value="HECT"/>
    <property type="match status" value="1"/>
</dbReference>
<evidence type="ECO:0000313" key="8">
    <source>
        <dbReference type="EMBL" id="KAK5113784.1"/>
    </source>
</evidence>
<dbReference type="PROSITE" id="PS50096">
    <property type="entry name" value="IQ"/>
    <property type="match status" value="1"/>
</dbReference>
<dbReference type="AlphaFoldDB" id="A0AAN7TJD5"/>
<dbReference type="Gene3D" id="3.90.1750.10">
    <property type="entry name" value="Hect, E3 ligase catalytic domains"/>
    <property type="match status" value="1"/>
</dbReference>
<dbReference type="InterPro" id="IPR035983">
    <property type="entry name" value="Hect_E3_ubiquitin_ligase"/>
</dbReference>
<gene>
    <name evidence="8" type="ORF">LTR62_003168</name>
</gene>
<feature type="region of interest" description="Disordered" evidence="6">
    <location>
        <begin position="1"/>
        <end position="52"/>
    </location>
</feature>
<dbReference type="GO" id="GO:0061630">
    <property type="term" value="F:ubiquitin protein ligase activity"/>
    <property type="evidence" value="ECO:0007669"/>
    <property type="project" value="UniProtKB-EC"/>
</dbReference>
<dbReference type="CDD" id="cd00078">
    <property type="entry name" value="HECTc"/>
    <property type="match status" value="1"/>
</dbReference>
<keyword evidence="3" id="KW-0808">Transferase</keyword>
<feature type="domain" description="HECT" evidence="7">
    <location>
        <begin position="755"/>
        <end position="1136"/>
    </location>
</feature>
<name>A0AAN7TJD5_9PEZI</name>
<proteinExistence type="predicted"/>
<dbReference type="PANTHER" id="PTHR45700:SF2">
    <property type="entry name" value="UBIQUITIN-PROTEIN LIGASE E3C"/>
    <property type="match status" value="1"/>
</dbReference>
<comment type="caution">
    <text evidence="8">The sequence shown here is derived from an EMBL/GenBank/DDBJ whole genome shotgun (WGS) entry which is preliminary data.</text>
</comment>
<protein>
    <recommendedName>
        <fullName evidence="2">HECT-type E3 ubiquitin transferase</fullName>
        <ecNumber evidence="2">2.3.2.26</ecNumber>
    </recommendedName>
</protein>
<dbReference type="Proteomes" id="UP001310890">
    <property type="component" value="Unassembled WGS sequence"/>
</dbReference>
<dbReference type="SMART" id="SM00119">
    <property type="entry name" value="HECTc"/>
    <property type="match status" value="1"/>
</dbReference>
<sequence length="1136" mass="127410">MYQTFTGKSRRPRQVNLSGRQTTNPFAPSASSGPQSAIETAQQERLQRQQQRERLHASYRIQKVWRGHDSRRRTFKAWRQIWDEVEGGCVGGDVGGVYKSEDDSLRQLRRLLLFFQPKEDVGRLTEYGLRQLATTSQHPTSCVRGPWPKAYLRLSRACVAALRVRRQKDKKQDWALLNTLSFAVRKTSGTLTTDDAVRYYEVLTTLKEVSTEALQAALLAPLRYPEAYAGLAVLLASPLDPPMLALLRSSINPTTLCDAISTSSDRHTTRSRLWLLANLIYIAGSTSRGSTTYITAVARLLGLLADDVDFDSPAVDLDNVTFDTEVLAKVTSGLPLNTFIHENITSLINEDAIRTLLSRDSTTGANAQLLAGYALTLLRCFPRRADETRMWLYMGPTRRTNDLGATPYFWKALRTTSVFSTIQQNSRQVVPLLQASTKAATSRKDDWTVILVFLELYTFLLKIMDDEEFMGSSGSRSSAISLADVGELVTFLKNLGFALCFNASDLTSTGPAPARDAGSLSLGRHFGHGAAQLTSIDLSEAKPLTLAGLPGLTIDYLKGLTTGLLRAIYERDSRRHFLPKDHWLMTDRFDMTAFIPGVVAEEENRHLVQDQDEDVDTEDLYDDSTDMAADVQHPQTQAFAARHMHALRSQALREKQMRQASRKRYLESVAPRLEILQNLPFFIPFTTRVEIFRQFVHLDQQKRRNGYVDPDLWRQSMMFHPSANGLPGRDVLARHHAKIKRKSEFRDAFEQFYDLGSDLKEPIQITFVDEFDIPEAGIDGGGVTKEFLTSVIAQAFDTAESEWFAETEGHYLQPSPTAIEDLKADIRVQYGVDDRNAMTRAAVKNRLQEYEFLGRIIGKCLYEGILVDVLFASYFLKKWALTGGTNQAPMESGYRANLNDLEELDPVLYRGLLALKNAPADQVEDFALTFTVDDLVGRHTGRKQVLERELLPNGANTPVTAANRLIYINRMSWWRLAGQSALQTNAFLRGLGSIVQPSWLAMFNQLELQTLIGGSATPVDIADLRRNTQYGGLYTIGSDGLEHPSVQLFWDVMSSLPDSERRNVLKFVTSTPRGPLLGFGHLTPRFSIRDSGRDEGRLPSTSTCVNLLKLPMYSTRVVLRERLLRAVNSGAGFDLS</sequence>
<evidence type="ECO:0000256" key="1">
    <source>
        <dbReference type="ARBA" id="ARBA00000885"/>
    </source>
</evidence>
<feature type="active site" description="Glycyl thioester intermediate" evidence="5">
    <location>
        <position position="1104"/>
    </location>
</feature>
<evidence type="ECO:0000313" key="9">
    <source>
        <dbReference type="Proteomes" id="UP001310890"/>
    </source>
</evidence>
<evidence type="ECO:0000259" key="7">
    <source>
        <dbReference type="PROSITE" id="PS50237"/>
    </source>
</evidence>